<dbReference type="PANTHER" id="PTHR31408">
    <property type="entry name" value="HYPOTHETICAL PROTEIN LOC689986"/>
    <property type="match status" value="1"/>
</dbReference>
<dbReference type="GO" id="GO:0007130">
    <property type="term" value="P:synaptonemal complex assembly"/>
    <property type="evidence" value="ECO:0007669"/>
    <property type="project" value="InterPro"/>
</dbReference>
<proteinExistence type="predicted"/>
<evidence type="ECO:0000313" key="2">
    <source>
        <dbReference type="Proteomes" id="UP001460270"/>
    </source>
</evidence>
<dbReference type="Pfam" id="PF15162">
    <property type="entry name" value="SCRE"/>
    <property type="match status" value="1"/>
</dbReference>
<dbReference type="InterPro" id="IPR027857">
    <property type="entry name" value="SCRE"/>
</dbReference>
<dbReference type="GO" id="GO:0005694">
    <property type="term" value="C:chromosome"/>
    <property type="evidence" value="ECO:0007669"/>
    <property type="project" value="TreeGrafter"/>
</dbReference>
<name>A0AAW0N3G9_9GOBI</name>
<sequence length="133" mass="15262">MRRRTAFLLVDPQNPQHEDSALVENLNRFVEVHRNCFVLLYAPFNGPKEMETLSLIQSRFFGSNLRILPVRTNAQIVKAMVTIAKLTSKPQVDHIRDWLAHVGATSSRPALCGRCSETCFNLQTYCFCSYIRM</sequence>
<comment type="caution">
    <text evidence="1">The sequence shown here is derived from an EMBL/GenBank/DDBJ whole genome shotgun (WGS) entry which is preliminary data.</text>
</comment>
<protein>
    <submittedName>
        <fullName evidence="1">Uncharacterized protein</fullName>
    </submittedName>
</protein>
<dbReference type="AlphaFoldDB" id="A0AAW0N3G9"/>
<accession>A0AAW0N3G9</accession>
<dbReference type="PANTHER" id="PTHR31408:SF2">
    <property type="entry name" value="PROTEIN SPO16 HOMOLOG"/>
    <property type="match status" value="1"/>
</dbReference>
<dbReference type="Proteomes" id="UP001460270">
    <property type="component" value="Unassembled WGS sequence"/>
</dbReference>
<evidence type="ECO:0000313" key="1">
    <source>
        <dbReference type="EMBL" id="KAK7888669.1"/>
    </source>
</evidence>
<dbReference type="GO" id="GO:0007131">
    <property type="term" value="P:reciprocal meiotic recombination"/>
    <property type="evidence" value="ECO:0007669"/>
    <property type="project" value="TreeGrafter"/>
</dbReference>
<keyword evidence="2" id="KW-1185">Reference proteome</keyword>
<reference evidence="2" key="1">
    <citation type="submission" date="2024-04" db="EMBL/GenBank/DDBJ databases">
        <title>Salinicola lusitanus LLJ914,a marine bacterium isolated from the Okinawa Trough.</title>
        <authorList>
            <person name="Li J."/>
        </authorList>
    </citation>
    <scope>NUCLEOTIDE SEQUENCE [LARGE SCALE GENOMIC DNA]</scope>
</reference>
<gene>
    <name evidence="1" type="ORF">WMY93_024229</name>
</gene>
<dbReference type="EMBL" id="JBBPFD010000018">
    <property type="protein sequence ID" value="KAK7888669.1"/>
    <property type="molecule type" value="Genomic_DNA"/>
</dbReference>
<organism evidence="1 2">
    <name type="scientific">Mugilogobius chulae</name>
    <name type="common">yellowstripe goby</name>
    <dbReference type="NCBI Taxonomy" id="88201"/>
    <lineage>
        <taxon>Eukaryota</taxon>
        <taxon>Metazoa</taxon>
        <taxon>Chordata</taxon>
        <taxon>Craniata</taxon>
        <taxon>Vertebrata</taxon>
        <taxon>Euteleostomi</taxon>
        <taxon>Actinopterygii</taxon>
        <taxon>Neopterygii</taxon>
        <taxon>Teleostei</taxon>
        <taxon>Neoteleostei</taxon>
        <taxon>Acanthomorphata</taxon>
        <taxon>Gobiaria</taxon>
        <taxon>Gobiiformes</taxon>
        <taxon>Gobioidei</taxon>
        <taxon>Gobiidae</taxon>
        <taxon>Gobionellinae</taxon>
        <taxon>Mugilogobius</taxon>
    </lineage>
</organism>